<evidence type="ECO:0000256" key="3">
    <source>
        <dbReference type="PIRSR" id="PIRSR633195-1"/>
    </source>
</evidence>
<gene>
    <name evidence="4" type="ORF">SCE1572_12210</name>
</gene>
<dbReference type="HOGENOM" id="CLU_047415_0_0_7"/>
<keyword evidence="2" id="KW-0808">Transferase</keyword>
<organism evidence="4 5">
    <name type="scientific">Sorangium cellulosum So0157-2</name>
    <dbReference type="NCBI Taxonomy" id="1254432"/>
    <lineage>
        <taxon>Bacteria</taxon>
        <taxon>Pseudomonadati</taxon>
        <taxon>Myxococcota</taxon>
        <taxon>Polyangia</taxon>
        <taxon>Polyangiales</taxon>
        <taxon>Polyangiaceae</taxon>
        <taxon>Sorangium</taxon>
    </lineage>
</organism>
<dbReference type="EMBL" id="CP003969">
    <property type="protein sequence ID" value="AGP35211.1"/>
    <property type="molecule type" value="Genomic_DNA"/>
</dbReference>
<feature type="active site" evidence="3">
    <location>
        <position position="241"/>
    </location>
</feature>
<comment type="similarity">
    <text evidence="1">Belongs to the amidinotransferase family.</text>
</comment>
<dbReference type="SUPFAM" id="SSF55909">
    <property type="entry name" value="Pentein"/>
    <property type="match status" value="1"/>
</dbReference>
<accession>S4XS45</accession>
<dbReference type="eggNOG" id="COG1834">
    <property type="taxonomic scope" value="Bacteria"/>
</dbReference>
<dbReference type="STRING" id="1254432.SCE1572_12210"/>
<dbReference type="KEGG" id="scu:SCE1572_12210"/>
<evidence type="ECO:0000313" key="4">
    <source>
        <dbReference type="EMBL" id="AGP35211.1"/>
    </source>
</evidence>
<dbReference type="GO" id="GO:0015068">
    <property type="term" value="F:glycine amidinotransferase activity"/>
    <property type="evidence" value="ECO:0007669"/>
    <property type="project" value="TreeGrafter"/>
</dbReference>
<evidence type="ECO:0000256" key="2">
    <source>
        <dbReference type="ARBA" id="ARBA00022679"/>
    </source>
</evidence>
<dbReference type="GO" id="GO:0006601">
    <property type="term" value="P:creatine biosynthetic process"/>
    <property type="evidence" value="ECO:0007669"/>
    <property type="project" value="TreeGrafter"/>
</dbReference>
<dbReference type="Proteomes" id="UP000014803">
    <property type="component" value="Chromosome"/>
</dbReference>
<proteinExistence type="inferred from homology"/>
<evidence type="ECO:0000256" key="1">
    <source>
        <dbReference type="ARBA" id="ARBA00006943"/>
    </source>
</evidence>
<dbReference type="PATRIC" id="fig|1254432.3.peg.2735"/>
<dbReference type="AlphaFoldDB" id="S4XS45"/>
<evidence type="ECO:0008006" key="6">
    <source>
        <dbReference type="Google" id="ProtNLM"/>
    </source>
</evidence>
<feature type="active site" evidence="3">
    <location>
        <position position="193"/>
    </location>
</feature>
<dbReference type="InterPro" id="IPR033195">
    <property type="entry name" value="AmidinoTrfase"/>
</dbReference>
<reference evidence="4 5" key="1">
    <citation type="journal article" date="2013" name="Sci. Rep.">
        <title>Extraordinary expansion of a Sorangium cellulosum genome from an alkaline milieu.</title>
        <authorList>
            <person name="Han K."/>
            <person name="Li Z.F."/>
            <person name="Peng R."/>
            <person name="Zhu L.P."/>
            <person name="Zhou T."/>
            <person name="Wang L.G."/>
            <person name="Li S.G."/>
            <person name="Zhang X.B."/>
            <person name="Hu W."/>
            <person name="Wu Z.H."/>
            <person name="Qin N."/>
            <person name="Li Y.Z."/>
        </authorList>
    </citation>
    <scope>NUCLEOTIDE SEQUENCE [LARGE SCALE GENOMIC DNA]</scope>
    <source>
        <strain evidence="4 5">So0157-2</strain>
    </source>
</reference>
<dbReference type="PANTHER" id="PTHR10488">
    <property type="entry name" value="GLYCINE AMIDINOTRANSFERASE, MITOCHONDRIAL"/>
    <property type="match status" value="1"/>
</dbReference>
<dbReference type="PANTHER" id="PTHR10488:SF1">
    <property type="entry name" value="GLYCINE AMIDINOTRANSFERASE, MITOCHONDRIAL"/>
    <property type="match status" value="1"/>
</dbReference>
<sequence>MLSLEIEGMKMLTNRKISVEVYNEWDPLEEVIVGSAKHAQLPYFDHGMNAIEPNTRHIIESTDDRRYPAKVIEETEEDLARFIEILDRLGITVRRPKSIDFPGLVRTPFWESEYYFQYCPRDVLLAIGDTVIESPNPFRSRYFESMAYRDIIVGYLKHGSRWLSAPKPSLRDELYETSNPEQPTLREIEPAFDAANVLRLGRDILYLVSSTGNELGAQWLQSTLGPEYRVHPCRDLYCGSHIDTTLAPIRPGLVLINPERVNKDNLPAPLRGWEVIVAPEMEVVHYSNLAPSASIWLGINLLMLSPNLAVVDADQARLIRLLERHRVEVIPLRLRHGRTLGGGFHCVTLDVRRRGKLESYCD</sequence>
<dbReference type="Gene3D" id="3.75.10.10">
    <property type="entry name" value="L-arginine/glycine Amidinotransferase, Chain A"/>
    <property type="match status" value="1"/>
</dbReference>
<name>S4XS45_SORCE</name>
<protein>
    <recommendedName>
        <fullName evidence="6">Inosamine-phosphate amidinotransferase 1</fullName>
    </recommendedName>
</protein>
<evidence type="ECO:0000313" key="5">
    <source>
        <dbReference type="Proteomes" id="UP000014803"/>
    </source>
</evidence>
<feature type="active site" description="Amidino-cysteine intermediate" evidence="3">
    <location>
        <position position="346"/>
    </location>
</feature>